<evidence type="ECO:0000313" key="14">
    <source>
        <dbReference type="EMBL" id="KAK5164339.1"/>
    </source>
</evidence>
<dbReference type="EMBL" id="JAVRRT010000020">
    <property type="protein sequence ID" value="KAK5164339.1"/>
    <property type="molecule type" value="Genomic_DNA"/>
</dbReference>
<dbReference type="PANTHER" id="PTHR46567">
    <property type="entry name" value="MEDIATOR OF RNA POLYMERASE II TRANSCRIPTION SUBUNIT 12"/>
    <property type="match status" value="1"/>
</dbReference>
<keyword evidence="9" id="KW-0539">Nucleus</keyword>
<dbReference type="GO" id="GO:0003712">
    <property type="term" value="F:transcription coregulator activity"/>
    <property type="evidence" value="ECO:0007669"/>
    <property type="project" value="InterPro"/>
</dbReference>
<keyword evidence="8" id="KW-0804">Transcription</keyword>
<name>A0AAV9NWN4_9PEZI</name>
<evidence type="ECO:0000256" key="8">
    <source>
        <dbReference type="ARBA" id="ARBA00023163"/>
    </source>
</evidence>
<feature type="compositionally biased region" description="Basic and acidic residues" evidence="12">
    <location>
        <begin position="1"/>
        <end position="11"/>
    </location>
</feature>
<dbReference type="SMART" id="SM01281">
    <property type="entry name" value="Med12"/>
    <property type="match status" value="1"/>
</dbReference>
<keyword evidence="5" id="KW-0678">Repressor</keyword>
<evidence type="ECO:0000256" key="12">
    <source>
        <dbReference type="SAM" id="MobiDB-lite"/>
    </source>
</evidence>
<gene>
    <name evidence="14" type="primary">SRB8</name>
    <name evidence="14" type="ORF">LTR77_010035</name>
</gene>
<comment type="subcellular location">
    <subcellularLocation>
        <location evidence="1">Nucleus</location>
    </subcellularLocation>
</comment>
<dbReference type="Proteomes" id="UP001337655">
    <property type="component" value="Unassembled WGS sequence"/>
</dbReference>
<keyword evidence="15" id="KW-1185">Reference proteome</keyword>
<dbReference type="PANTHER" id="PTHR46567:SF1">
    <property type="entry name" value="MEDIATOR OF RNA POLYMERASE II TRANSCRIPTION SUBUNIT 12"/>
    <property type="match status" value="1"/>
</dbReference>
<sequence>MERRAPQDVTRRPSAPQRAPVDVVDLTAERGRQEKRNGVDFMGRSDAMVTSPDVISIEDDEAEPPAKRTKTSGDGFRPIHEEAIGTTMDVDAADEVMPGSPLPSLPKTKIAAKRAHHQQRLVEPAARKSHGLEAPAVATRVPQPKKVLDFYPWTGNHPEDVLTENVIKNGYFDSAKNTNNSESNSARASVWPNISQKNHQSLSMLSLLFSTVLEKRQHLGKCTAPSTFKPPPRVTVTDTKREAWLRDLANPDVPLRKQSRTIPHGIRGKLLMEQCLSKAIPLQRAVWLAKCVGANELRAFRRKGVSGANAASGEAKWVREWTVQVEQFLEFVISTCGQKDWKQRMDYAVKLATAFFVEKLLDADHYLDWIVSSMAGATLERLPIWLLMVQLYWKAITAYSKRGKALAEGILEHLHGITNSGLETNSMLKTRLQKLVAVLAVSNRGCLIIPRTWSKYKDLLSPATSMASSTRSPANDITRRNERLATPWNSLESSPLLKLYAELDHVRLEVSIEGLATKCEAIVSDTNVLVAALLDLSSTPYRTGTARIYLAAGIIAYLNANGHDTDAAILAFLGSATTTPTTSSGNVHRVVVDLIRQERFSVGRYLQWLISSGVVSAGDQYGCATGLLSALPTSSLPLHLQNTRKTLMNRLKLRLDNEETIERAIRDFGQSIADFEAHGTITSPSVEALTVSGKISAVNTALERLRANVKDGGLSLCAFLVTRQLVERCGDLASLGELVSMTLTSDNTALLATSLDTTNLNAESFAAQGRLSTLFDAFVEQYMTLRSSQPLDRYFILALTAMAQRMPGKAALLKLLADDLAICEQQTSLAVCSPASDNLIGMQATSLEFDSDIDAVFASGNTMDDQLMQRVFMRIMDHATKSDLPTSEPVSKVGGWLSQLRSVDGSGVFDRIVQGYVRSALKGAREGALPVGAIDSLLASGSISPITVADMAKETATPRLAASILRIALSRDVSDNGLSECERYRLLLLKDRFQEEHASSLNALFRLAADSAKLDTEDSNLLDFVVKRSSTEPGSVRAFFDNDNLTDGAWCNAGRTVTAILKLDTESLLPSGKMDLRSLMSIAGPLSINYCVEAIRWMRSNGSWDQEDDETLQTAMMELFGTQSEVLPQLLQVASEKVNLAMHEWAQGQVLSMADHDNIESEDRLPSCLELLAVTNRATSKNDGTASVDSIAAKLKELVAQLSDLDIFAQEGMATLERCKYRLQLLLHLCVMHVHTISDESDMSKQARQNLLVALCILLVHPALQLQQDLIEYLFDLASALSDNLFDEPAASLRLAGLTKLPIDPRLTFILGSDSSAKDSWLALATPVHTPGLQPQRMLSRQSSGHLQPPTSGGASNAGQQVQQGPGQMHPQHQRFPSQGGMRMPPEVKVTPFALRRWEIMPDPTPVQGENDASLSLGLFAARKI</sequence>
<evidence type="ECO:0000256" key="10">
    <source>
        <dbReference type="ARBA" id="ARBA00025661"/>
    </source>
</evidence>
<evidence type="ECO:0000256" key="4">
    <source>
        <dbReference type="ARBA" id="ARBA00019622"/>
    </source>
</evidence>
<reference evidence="14 15" key="1">
    <citation type="submission" date="2023-08" db="EMBL/GenBank/DDBJ databases">
        <title>Black Yeasts Isolated from many extreme environments.</title>
        <authorList>
            <person name="Coleine C."/>
            <person name="Stajich J.E."/>
            <person name="Selbmann L."/>
        </authorList>
    </citation>
    <scope>NUCLEOTIDE SEQUENCE [LARGE SCALE GENOMIC DNA]</scope>
    <source>
        <strain evidence="14 15">CCFEE 5935</strain>
    </source>
</reference>
<evidence type="ECO:0000259" key="13">
    <source>
        <dbReference type="SMART" id="SM01281"/>
    </source>
</evidence>
<dbReference type="InterPro" id="IPR057344">
    <property type="entry name" value="ARM_SRB8"/>
</dbReference>
<comment type="similarity">
    <text evidence="2">Belongs to the Mediator complex subunit 12 family.</text>
</comment>
<evidence type="ECO:0000256" key="11">
    <source>
        <dbReference type="ARBA" id="ARBA00032010"/>
    </source>
</evidence>
<feature type="region of interest" description="Disordered" evidence="12">
    <location>
        <begin position="1332"/>
        <end position="1386"/>
    </location>
</feature>
<evidence type="ECO:0000256" key="2">
    <source>
        <dbReference type="ARBA" id="ARBA00010289"/>
    </source>
</evidence>
<feature type="compositionally biased region" description="Polar residues" evidence="12">
    <location>
        <begin position="1337"/>
        <end position="1358"/>
    </location>
</feature>
<evidence type="ECO:0000256" key="7">
    <source>
        <dbReference type="ARBA" id="ARBA00023159"/>
    </source>
</evidence>
<protein>
    <recommendedName>
        <fullName evidence="4">Mediator of RNA polymerase II transcription subunit 12</fullName>
    </recommendedName>
    <alternativeName>
        <fullName evidence="11">Mediator complex subunit 12</fullName>
    </alternativeName>
</protein>
<dbReference type="GO" id="GO:0016592">
    <property type="term" value="C:mediator complex"/>
    <property type="evidence" value="ECO:0007669"/>
    <property type="project" value="InterPro"/>
</dbReference>
<evidence type="ECO:0000256" key="1">
    <source>
        <dbReference type="ARBA" id="ARBA00004123"/>
    </source>
</evidence>
<feature type="domain" description="Mediator complex subunit Med12" evidence="13">
    <location>
        <begin position="227"/>
        <end position="290"/>
    </location>
</feature>
<evidence type="ECO:0000256" key="9">
    <source>
        <dbReference type="ARBA" id="ARBA00023242"/>
    </source>
</evidence>
<dbReference type="GO" id="GO:0006357">
    <property type="term" value="P:regulation of transcription by RNA polymerase II"/>
    <property type="evidence" value="ECO:0007669"/>
    <property type="project" value="InterPro"/>
</dbReference>
<evidence type="ECO:0000256" key="6">
    <source>
        <dbReference type="ARBA" id="ARBA00023015"/>
    </source>
</evidence>
<feature type="region of interest" description="Disordered" evidence="12">
    <location>
        <begin position="1"/>
        <end position="78"/>
    </location>
</feature>
<dbReference type="GeneID" id="89931365"/>
<comment type="subunit">
    <text evidence="3">Component of the SRB8-11 complex, which itself associates with the Mediator complex.</text>
</comment>
<proteinExistence type="inferred from homology"/>
<dbReference type="Pfam" id="PF25326">
    <property type="entry name" value="ARM_SRB8"/>
    <property type="match status" value="1"/>
</dbReference>
<comment type="function">
    <text evidence="10">Component of the SRB8-11 complex. The SRB8-11 complex is a regulatory module of the Mediator complex which is itself involved in regulation of basal and activated RNA polymerase II-dependent transcription. The SRB8-11 complex may be involved in the transcriptional repression of a subset of genes regulated by Mediator. It may inhibit the association of the Mediator complex with RNA polymerase II to form the holoenzyme complex.</text>
</comment>
<evidence type="ECO:0000256" key="5">
    <source>
        <dbReference type="ARBA" id="ARBA00022491"/>
    </source>
</evidence>
<feature type="compositionally biased region" description="Basic and acidic residues" evidence="12">
    <location>
        <begin position="27"/>
        <end position="38"/>
    </location>
</feature>
<keyword evidence="7" id="KW-0010">Activator</keyword>
<organism evidence="14 15">
    <name type="scientific">Saxophila tyrrhenica</name>
    <dbReference type="NCBI Taxonomy" id="1690608"/>
    <lineage>
        <taxon>Eukaryota</taxon>
        <taxon>Fungi</taxon>
        <taxon>Dikarya</taxon>
        <taxon>Ascomycota</taxon>
        <taxon>Pezizomycotina</taxon>
        <taxon>Dothideomycetes</taxon>
        <taxon>Dothideomycetidae</taxon>
        <taxon>Mycosphaerellales</taxon>
        <taxon>Extremaceae</taxon>
        <taxon>Saxophila</taxon>
    </lineage>
</organism>
<comment type="caution">
    <text evidence="14">The sequence shown here is derived from an EMBL/GenBank/DDBJ whole genome shotgun (WGS) entry which is preliminary data.</text>
</comment>
<evidence type="ECO:0000256" key="3">
    <source>
        <dbReference type="ARBA" id="ARBA00011629"/>
    </source>
</evidence>
<dbReference type="RefSeq" id="XP_064654632.1">
    <property type="nucleotide sequence ID" value="XM_064807259.1"/>
</dbReference>
<accession>A0AAV9NWN4</accession>
<evidence type="ECO:0000313" key="15">
    <source>
        <dbReference type="Proteomes" id="UP001337655"/>
    </source>
</evidence>
<keyword evidence="6" id="KW-0805">Transcription regulation</keyword>
<feature type="compositionally biased region" description="Low complexity" evidence="12">
    <location>
        <begin position="1359"/>
        <end position="1371"/>
    </location>
</feature>
<dbReference type="InterPro" id="IPR019035">
    <property type="entry name" value="Mediator_Med12"/>
</dbReference>
<dbReference type="Pfam" id="PF09497">
    <property type="entry name" value="Med12"/>
    <property type="match status" value="1"/>
</dbReference>